<sequence length="97" mass="10966">QSWWRLRKLFQNTWRAVVEGMAYNPDEIISISSSMALKDKLIIELSQPTYSINGVGKIVIDKQPDGTRSPNLADSVMINYAPMNSALNIWELLGRQA</sequence>
<dbReference type="EMBL" id="JANWOR010000292">
    <property type="protein sequence ID" value="MDA4178190.1"/>
    <property type="molecule type" value="Genomic_DNA"/>
</dbReference>
<dbReference type="Proteomes" id="UP001211064">
    <property type="component" value="Unassembled WGS sequence"/>
</dbReference>
<protein>
    <submittedName>
        <fullName evidence="1">TerL protein</fullName>
    </submittedName>
</protein>
<reference evidence="1" key="1">
    <citation type="submission" date="2022-08" db="EMBL/GenBank/DDBJ databases">
        <title>Genome sequencing of human pathogens.</title>
        <authorList>
            <person name="Cao X."/>
        </authorList>
    </citation>
    <scope>NUCLEOTIDE SEQUENCE</scope>
    <source>
        <strain evidence="1">EC16126</strain>
    </source>
</reference>
<evidence type="ECO:0000313" key="2">
    <source>
        <dbReference type="Proteomes" id="UP001211064"/>
    </source>
</evidence>
<feature type="non-terminal residue" evidence="1">
    <location>
        <position position="1"/>
    </location>
</feature>
<gene>
    <name evidence="1" type="ORF">NY836_12370</name>
</gene>
<accession>A0AAW5Z4T4</accession>
<organism evidence="1 2">
    <name type="scientific">Escherichia coli</name>
    <dbReference type="NCBI Taxonomy" id="562"/>
    <lineage>
        <taxon>Bacteria</taxon>
        <taxon>Pseudomonadati</taxon>
        <taxon>Pseudomonadota</taxon>
        <taxon>Gammaproteobacteria</taxon>
        <taxon>Enterobacterales</taxon>
        <taxon>Enterobacteriaceae</taxon>
        <taxon>Escherichia</taxon>
    </lineage>
</organism>
<dbReference type="AlphaFoldDB" id="A0AAW5Z4T4"/>
<dbReference type="Gene3D" id="3.30.420.240">
    <property type="match status" value="1"/>
</dbReference>
<name>A0AAW5Z4T4_ECOLX</name>
<comment type="caution">
    <text evidence="1">The sequence shown here is derived from an EMBL/GenBank/DDBJ whole genome shotgun (WGS) entry which is preliminary data.</text>
</comment>
<proteinExistence type="predicted"/>
<evidence type="ECO:0000313" key="1">
    <source>
        <dbReference type="EMBL" id="MDA4178190.1"/>
    </source>
</evidence>